<gene>
    <name evidence="9" type="ORF">VV01_21955</name>
</gene>
<feature type="transmembrane region" description="Helical" evidence="7">
    <location>
        <begin position="110"/>
        <end position="127"/>
    </location>
</feature>
<comment type="similarity">
    <text evidence="6">Belongs to the peptidase M48 family.</text>
</comment>
<accession>A0A0L6CDM8</accession>
<dbReference type="GO" id="GO:0004222">
    <property type="term" value="F:metalloendopeptidase activity"/>
    <property type="evidence" value="ECO:0007669"/>
    <property type="project" value="InterPro"/>
</dbReference>
<feature type="transmembrane region" description="Helical" evidence="7">
    <location>
        <begin position="77"/>
        <end position="98"/>
    </location>
</feature>
<evidence type="ECO:0000256" key="5">
    <source>
        <dbReference type="ARBA" id="ARBA00023049"/>
    </source>
</evidence>
<dbReference type="Proteomes" id="UP000037397">
    <property type="component" value="Unassembled WGS sequence"/>
</dbReference>
<keyword evidence="10" id="KW-1185">Reference proteome</keyword>
<name>A0A0L6CDM8_9MICO</name>
<dbReference type="AlphaFoldDB" id="A0A0L6CDM8"/>
<keyword evidence="4 6" id="KW-0862">Zinc</keyword>
<dbReference type="STRING" id="1631356.VV01_21955"/>
<keyword evidence="3 6" id="KW-0378">Hydrolase</keyword>
<comment type="cofactor">
    <cofactor evidence="6">
        <name>Zn(2+)</name>
        <dbReference type="ChEBI" id="CHEBI:29105"/>
    </cofactor>
    <text evidence="6">Binds 1 zinc ion per subunit.</text>
</comment>
<evidence type="ECO:0000256" key="2">
    <source>
        <dbReference type="ARBA" id="ARBA00022723"/>
    </source>
</evidence>
<keyword evidence="1 6" id="KW-0645">Protease</keyword>
<protein>
    <recommendedName>
        <fullName evidence="8">Peptidase M48 domain-containing protein</fullName>
    </recommendedName>
</protein>
<dbReference type="GO" id="GO:0046872">
    <property type="term" value="F:metal ion binding"/>
    <property type="evidence" value="ECO:0007669"/>
    <property type="project" value="UniProtKB-KW"/>
</dbReference>
<feature type="domain" description="Peptidase M48" evidence="8">
    <location>
        <begin position="7"/>
        <end position="166"/>
    </location>
</feature>
<dbReference type="EMBL" id="LAIR01000003">
    <property type="protein sequence ID" value="KNX35922.1"/>
    <property type="molecule type" value="Genomic_DNA"/>
</dbReference>
<keyword evidence="2" id="KW-0479">Metal-binding</keyword>
<comment type="caution">
    <text evidence="9">The sequence shown here is derived from an EMBL/GenBank/DDBJ whole genome shotgun (WGS) entry which is preliminary data.</text>
</comment>
<evidence type="ECO:0000256" key="7">
    <source>
        <dbReference type="SAM" id="Phobius"/>
    </source>
</evidence>
<sequence>MAGFAVTDELEARTGLAMSDFRFYSVSHSIEPNAHSLGGHSIGLTGAFITLCEGDELTEDQVLAAITHEVGHHAGGALRFSAVLTWLALPYWTTAFLVREAVEWKPWLRLALPAALAAAGVVLLLHGSTLVRVAVILAVVALIAVPVLAGAWSQREEFSADEYAVDHDCGPGLRSYLRQFEHLDVAAHEVGDTAG</sequence>
<organism evidence="9 10">
    <name type="scientific">Luteipulveratus halotolerans</name>
    <dbReference type="NCBI Taxonomy" id="1631356"/>
    <lineage>
        <taxon>Bacteria</taxon>
        <taxon>Bacillati</taxon>
        <taxon>Actinomycetota</taxon>
        <taxon>Actinomycetes</taxon>
        <taxon>Micrococcales</taxon>
        <taxon>Dermacoccaceae</taxon>
        <taxon>Luteipulveratus</taxon>
    </lineage>
</organism>
<evidence type="ECO:0000256" key="6">
    <source>
        <dbReference type="RuleBase" id="RU003983"/>
    </source>
</evidence>
<proteinExistence type="inferred from homology"/>
<dbReference type="GO" id="GO:0006508">
    <property type="term" value="P:proteolysis"/>
    <property type="evidence" value="ECO:0007669"/>
    <property type="project" value="UniProtKB-KW"/>
</dbReference>
<keyword evidence="7" id="KW-0812">Transmembrane</keyword>
<evidence type="ECO:0000313" key="10">
    <source>
        <dbReference type="Proteomes" id="UP000037397"/>
    </source>
</evidence>
<evidence type="ECO:0000256" key="4">
    <source>
        <dbReference type="ARBA" id="ARBA00022833"/>
    </source>
</evidence>
<evidence type="ECO:0000256" key="3">
    <source>
        <dbReference type="ARBA" id="ARBA00022801"/>
    </source>
</evidence>
<evidence type="ECO:0000313" key="9">
    <source>
        <dbReference type="EMBL" id="KNX35922.1"/>
    </source>
</evidence>
<dbReference type="InterPro" id="IPR001915">
    <property type="entry name" value="Peptidase_M48"/>
</dbReference>
<reference evidence="10" key="1">
    <citation type="submission" date="2015-03" db="EMBL/GenBank/DDBJ databases">
        <title>Luteipulveratus halotolerans sp. nov., a novel actinobacterium (Dermacoccaceae) from Sarawak, Malaysia.</title>
        <authorList>
            <person name="Juboi H."/>
            <person name="Basik A."/>
            <person name="Shamsul S.S."/>
            <person name="Arnold P."/>
            <person name="Schmitt E.K."/>
            <person name="Sanglier J.-J."/>
            <person name="Yeo T."/>
        </authorList>
    </citation>
    <scope>NUCLEOTIDE SEQUENCE [LARGE SCALE GENOMIC DNA]</scope>
    <source>
        <strain evidence="10">C296001</strain>
    </source>
</reference>
<keyword evidence="7" id="KW-1133">Transmembrane helix</keyword>
<feature type="transmembrane region" description="Helical" evidence="7">
    <location>
        <begin position="133"/>
        <end position="152"/>
    </location>
</feature>
<evidence type="ECO:0000259" key="8">
    <source>
        <dbReference type="Pfam" id="PF01435"/>
    </source>
</evidence>
<keyword evidence="5 6" id="KW-0482">Metalloprotease</keyword>
<dbReference type="Pfam" id="PF01435">
    <property type="entry name" value="Peptidase_M48"/>
    <property type="match status" value="1"/>
</dbReference>
<keyword evidence="7" id="KW-0472">Membrane</keyword>
<evidence type="ECO:0000256" key="1">
    <source>
        <dbReference type="ARBA" id="ARBA00022670"/>
    </source>
</evidence>